<dbReference type="SMART" id="SM00422">
    <property type="entry name" value="HTH_MERR"/>
    <property type="match status" value="1"/>
</dbReference>
<dbReference type="InterPro" id="IPR009061">
    <property type="entry name" value="DNA-bd_dom_put_sf"/>
</dbReference>
<dbReference type="Pfam" id="PF00376">
    <property type="entry name" value="MerR"/>
    <property type="match status" value="1"/>
</dbReference>
<keyword evidence="3" id="KW-0804">Transcription</keyword>
<feature type="domain" description="HTH merR-type" evidence="4">
    <location>
        <begin position="1"/>
        <end position="69"/>
    </location>
</feature>
<dbReference type="CDD" id="cd04770">
    <property type="entry name" value="HTH_HMRTR"/>
    <property type="match status" value="1"/>
</dbReference>
<dbReference type="EMBL" id="VIVR01000001">
    <property type="protein sequence ID" value="TWE21401.1"/>
    <property type="molecule type" value="Genomic_DNA"/>
</dbReference>
<proteinExistence type="predicted"/>
<dbReference type="Proteomes" id="UP000318416">
    <property type="component" value="Unassembled WGS sequence"/>
</dbReference>
<gene>
    <name evidence="5" type="ORF">FB465_6584</name>
</gene>
<evidence type="ECO:0000256" key="3">
    <source>
        <dbReference type="ARBA" id="ARBA00023163"/>
    </source>
</evidence>
<dbReference type="InterPro" id="IPR000551">
    <property type="entry name" value="MerR-type_HTH_dom"/>
</dbReference>
<dbReference type="RefSeq" id="WP_145796341.1">
    <property type="nucleotide sequence ID" value="NZ_BAAABR010000025.1"/>
</dbReference>
<keyword evidence="2 5" id="KW-0238">DNA-binding</keyword>
<reference evidence="5 6" key="1">
    <citation type="submission" date="2019-06" db="EMBL/GenBank/DDBJ databases">
        <title>Sequencing the genomes of 1000 actinobacteria strains.</title>
        <authorList>
            <person name="Klenk H.-P."/>
        </authorList>
    </citation>
    <scope>NUCLEOTIDE SEQUENCE [LARGE SCALE GENOMIC DNA]</scope>
    <source>
        <strain evidence="5 6">DSM 41649</strain>
    </source>
</reference>
<dbReference type="InterPro" id="IPR047057">
    <property type="entry name" value="MerR_fam"/>
</dbReference>
<accession>A0A561F0L0</accession>
<evidence type="ECO:0000313" key="5">
    <source>
        <dbReference type="EMBL" id="TWE21401.1"/>
    </source>
</evidence>
<evidence type="ECO:0000259" key="4">
    <source>
        <dbReference type="PROSITE" id="PS50937"/>
    </source>
</evidence>
<dbReference type="Gene3D" id="1.10.1660.10">
    <property type="match status" value="1"/>
</dbReference>
<evidence type="ECO:0000256" key="2">
    <source>
        <dbReference type="ARBA" id="ARBA00023125"/>
    </source>
</evidence>
<dbReference type="Pfam" id="PF09278">
    <property type="entry name" value="MerR-DNA-bind"/>
    <property type="match status" value="1"/>
</dbReference>
<dbReference type="InterPro" id="IPR015358">
    <property type="entry name" value="Tscrpt_reg_MerR_DNA-bd"/>
</dbReference>
<sequence length="132" mass="13977">MRIGALAGATGTTTKTLRFYEQAGLLDAPPRTPGGYRDYPSRAAARISFIRAAQTAGLSLAEIRSVLAVRDGGQPPCEHVTALLAEHLADVERRLAELAVTRATLRDLVDSASATDPATCTEGDICRIITGR</sequence>
<dbReference type="PROSITE" id="PS50937">
    <property type="entry name" value="HTH_MERR_2"/>
    <property type="match status" value="1"/>
</dbReference>
<evidence type="ECO:0000313" key="6">
    <source>
        <dbReference type="Proteomes" id="UP000318416"/>
    </source>
</evidence>
<dbReference type="GO" id="GO:0003700">
    <property type="term" value="F:DNA-binding transcription factor activity"/>
    <property type="evidence" value="ECO:0007669"/>
    <property type="project" value="InterPro"/>
</dbReference>
<dbReference type="PANTHER" id="PTHR30204">
    <property type="entry name" value="REDOX-CYCLING DRUG-SENSING TRANSCRIPTIONAL ACTIVATOR SOXR"/>
    <property type="match status" value="1"/>
</dbReference>
<comment type="caution">
    <text evidence="5">The sequence shown here is derived from an EMBL/GenBank/DDBJ whole genome shotgun (WGS) entry which is preliminary data.</text>
</comment>
<dbReference type="SUPFAM" id="SSF46955">
    <property type="entry name" value="Putative DNA-binding domain"/>
    <property type="match status" value="1"/>
</dbReference>
<keyword evidence="1" id="KW-0805">Transcription regulation</keyword>
<dbReference type="PANTHER" id="PTHR30204:SF94">
    <property type="entry name" value="HEAVY METAL-DEPENDENT TRANSCRIPTIONAL REGULATOR HI_0293-RELATED"/>
    <property type="match status" value="1"/>
</dbReference>
<dbReference type="GO" id="GO:0003677">
    <property type="term" value="F:DNA binding"/>
    <property type="evidence" value="ECO:0007669"/>
    <property type="project" value="UniProtKB-KW"/>
</dbReference>
<dbReference type="AlphaFoldDB" id="A0A561F0L0"/>
<protein>
    <submittedName>
        <fullName evidence="5">DNA-binding transcriptional MerR regulator</fullName>
    </submittedName>
</protein>
<dbReference type="PRINTS" id="PR00040">
    <property type="entry name" value="HTHMERR"/>
</dbReference>
<dbReference type="OrthoDB" id="9802039at2"/>
<evidence type="ECO:0000256" key="1">
    <source>
        <dbReference type="ARBA" id="ARBA00023015"/>
    </source>
</evidence>
<name>A0A561F0L0_9ACTN</name>
<organism evidence="5 6">
    <name type="scientific">Kitasatospora atroaurantiaca</name>
    <dbReference type="NCBI Taxonomy" id="285545"/>
    <lineage>
        <taxon>Bacteria</taxon>
        <taxon>Bacillati</taxon>
        <taxon>Actinomycetota</taxon>
        <taxon>Actinomycetes</taxon>
        <taxon>Kitasatosporales</taxon>
        <taxon>Streptomycetaceae</taxon>
        <taxon>Kitasatospora</taxon>
    </lineage>
</organism>
<keyword evidence="6" id="KW-1185">Reference proteome</keyword>